<evidence type="ECO:0000313" key="2">
    <source>
        <dbReference type="Proteomes" id="UP001632038"/>
    </source>
</evidence>
<reference evidence="2" key="1">
    <citation type="journal article" date="2024" name="IScience">
        <title>Strigolactones Initiate the Formation of Haustorium-like Structures in Castilleja.</title>
        <authorList>
            <person name="Buerger M."/>
            <person name="Peterson D."/>
            <person name="Chory J."/>
        </authorList>
    </citation>
    <scope>NUCLEOTIDE SEQUENCE [LARGE SCALE GENOMIC DNA]</scope>
</reference>
<organism evidence="1 2">
    <name type="scientific">Castilleja foliolosa</name>
    <dbReference type="NCBI Taxonomy" id="1961234"/>
    <lineage>
        <taxon>Eukaryota</taxon>
        <taxon>Viridiplantae</taxon>
        <taxon>Streptophyta</taxon>
        <taxon>Embryophyta</taxon>
        <taxon>Tracheophyta</taxon>
        <taxon>Spermatophyta</taxon>
        <taxon>Magnoliopsida</taxon>
        <taxon>eudicotyledons</taxon>
        <taxon>Gunneridae</taxon>
        <taxon>Pentapetalae</taxon>
        <taxon>asterids</taxon>
        <taxon>lamiids</taxon>
        <taxon>Lamiales</taxon>
        <taxon>Orobanchaceae</taxon>
        <taxon>Pedicularideae</taxon>
        <taxon>Castillejinae</taxon>
        <taxon>Castilleja</taxon>
    </lineage>
</organism>
<proteinExistence type="predicted"/>
<sequence>MSHVTLKAYDNSVLDILRQSVTANLRPRKIESAQEQGYGVNTGDYSSAVTRHHKRSDNELGNGNVNIADQLTTIQAAIQALHDQMNALHDQVNAQFNGINRRLDEIEARSCKKKVIEYQWD</sequence>
<dbReference type="AlphaFoldDB" id="A0ABD3BX62"/>
<dbReference type="Gene3D" id="3.90.20.10">
    <property type="match status" value="1"/>
</dbReference>
<keyword evidence="2" id="KW-1185">Reference proteome</keyword>
<accession>A0ABD3BX62</accession>
<gene>
    <name evidence="1" type="ORF">CASFOL_036177</name>
</gene>
<evidence type="ECO:0000313" key="1">
    <source>
        <dbReference type="EMBL" id="KAL3621265.1"/>
    </source>
</evidence>
<dbReference type="SUPFAM" id="SSF58064">
    <property type="entry name" value="Influenza hemagglutinin (stalk)"/>
    <property type="match status" value="1"/>
</dbReference>
<name>A0ABD3BX62_9LAMI</name>
<dbReference type="EMBL" id="JAVIJP010000066">
    <property type="protein sequence ID" value="KAL3621265.1"/>
    <property type="molecule type" value="Genomic_DNA"/>
</dbReference>
<protein>
    <recommendedName>
        <fullName evidence="3">DUF5082 domain-containing protein</fullName>
    </recommendedName>
</protein>
<evidence type="ECO:0008006" key="3">
    <source>
        <dbReference type="Google" id="ProtNLM"/>
    </source>
</evidence>
<dbReference type="Proteomes" id="UP001632038">
    <property type="component" value="Unassembled WGS sequence"/>
</dbReference>
<comment type="caution">
    <text evidence="1">The sequence shown here is derived from an EMBL/GenBank/DDBJ whole genome shotgun (WGS) entry which is preliminary data.</text>
</comment>